<dbReference type="AlphaFoldDB" id="A0A9D7SU56"/>
<dbReference type="PANTHER" id="PTHR35580">
    <property type="entry name" value="CELL SURFACE GLYCOPROTEIN (S-LAYER PROTEIN)-LIKE PROTEIN"/>
    <property type="match status" value="1"/>
</dbReference>
<dbReference type="PANTHER" id="PTHR35580:SF1">
    <property type="entry name" value="PHYTASE-LIKE DOMAIN-CONTAINING PROTEIN"/>
    <property type="match status" value="1"/>
</dbReference>
<evidence type="ECO:0000313" key="3">
    <source>
        <dbReference type="Proteomes" id="UP000808337"/>
    </source>
</evidence>
<gene>
    <name evidence="2" type="ORF">IPP15_06380</name>
</gene>
<dbReference type="Proteomes" id="UP000808337">
    <property type="component" value="Unassembled WGS sequence"/>
</dbReference>
<dbReference type="EMBL" id="JADKGY010000001">
    <property type="protein sequence ID" value="MBK9982043.1"/>
    <property type="molecule type" value="Genomic_DNA"/>
</dbReference>
<dbReference type="Pfam" id="PF18962">
    <property type="entry name" value="Por_Secre_tail"/>
    <property type="match status" value="1"/>
</dbReference>
<dbReference type="InterPro" id="IPR026444">
    <property type="entry name" value="Secre_tail"/>
</dbReference>
<dbReference type="Gene3D" id="2.80.10.50">
    <property type="match status" value="1"/>
</dbReference>
<organism evidence="2 3">
    <name type="scientific">Candidatus Opimibacter skivensis</name>
    <dbReference type="NCBI Taxonomy" id="2982028"/>
    <lineage>
        <taxon>Bacteria</taxon>
        <taxon>Pseudomonadati</taxon>
        <taxon>Bacteroidota</taxon>
        <taxon>Saprospiria</taxon>
        <taxon>Saprospirales</taxon>
        <taxon>Saprospiraceae</taxon>
        <taxon>Candidatus Opimibacter</taxon>
    </lineage>
</organism>
<evidence type="ECO:0000313" key="2">
    <source>
        <dbReference type="EMBL" id="MBK9982043.1"/>
    </source>
</evidence>
<sequence length="578" mass="63276">MEKYFYLILCLNFGIIVSVGAQQFAWARAFGSELTDAGNATAVDDEENVITVGFLGGRADIDPGPDSTFVGGAGEQDIFILKLDPFGNFIWGKSFGGRARDRANTVAVDKDGSIYVSGFFNDTVDFDPGSGLHMLFAEQNADVFILKLDRDGNTLWARKVTENIDTSANNDVNKVAVDAKGDVYVGGKFNGLVDFDPGINKFLMGSRGSNDIFISKLDVSGNLIWAKQLGGLYDDAIYSLALDKVPNIYVSGDFTAEVDFDPGEDSTNLVAASEKDAFILKLNGDGQFLWVKQISGTGYESANAIMSDENQNVYVAGDYSDHADLNPGPDDYLVYAEANDNFVMKLDINGNLVWVTTTGGIEHKYIDGLSVVNVNGKNEIYVLGQFMDSVFFGDPAQLTLKSLNNSQDIYLARIDDEGNFQAVVQIGGYSSDLGTSLVAKNTFDHTDLYLTGLYRNRIQDFDPGPDTFLISATSGFNVFVLKLSDLITGVNQPEEGMIDAGLHVVPNPANDEIRIDIPFQLPTRVQLIDMMGNVLLNTYTYGTDKIIIVDISEFKSGMYIVRMINGDIYRTEKIIIQR</sequence>
<accession>A0A9D7SU56</accession>
<comment type="caution">
    <text evidence="2">The sequence shown here is derived from an EMBL/GenBank/DDBJ whole genome shotgun (WGS) entry which is preliminary data.</text>
</comment>
<evidence type="ECO:0000259" key="1">
    <source>
        <dbReference type="Pfam" id="PF18962"/>
    </source>
</evidence>
<proteinExistence type="predicted"/>
<dbReference type="SUPFAM" id="SSF101898">
    <property type="entry name" value="NHL repeat"/>
    <property type="match status" value="1"/>
</dbReference>
<dbReference type="NCBIfam" id="TIGR04183">
    <property type="entry name" value="Por_Secre_tail"/>
    <property type="match status" value="1"/>
</dbReference>
<feature type="domain" description="Secretion system C-terminal sorting" evidence="1">
    <location>
        <begin position="505"/>
        <end position="576"/>
    </location>
</feature>
<reference evidence="2 3" key="1">
    <citation type="submission" date="2020-10" db="EMBL/GenBank/DDBJ databases">
        <title>Connecting structure to function with the recovery of over 1000 high-quality activated sludge metagenome-assembled genomes encoding full-length rRNA genes using long-read sequencing.</title>
        <authorList>
            <person name="Singleton C.M."/>
            <person name="Petriglieri F."/>
            <person name="Kristensen J.M."/>
            <person name="Kirkegaard R.H."/>
            <person name="Michaelsen T.Y."/>
            <person name="Andersen M.H."/>
            <person name="Karst S.M."/>
            <person name="Dueholm M.S."/>
            <person name="Nielsen P.H."/>
            <person name="Albertsen M."/>
        </authorList>
    </citation>
    <scope>NUCLEOTIDE SEQUENCE [LARGE SCALE GENOMIC DNA]</scope>
    <source>
        <strain evidence="2">Ribe_18-Q3-R11-54_MAXAC.273</strain>
    </source>
</reference>
<protein>
    <submittedName>
        <fullName evidence="2">T9SS type A sorting domain-containing protein</fullName>
    </submittedName>
</protein>
<name>A0A9D7SU56_9BACT</name>
<dbReference type="InterPro" id="IPR052918">
    <property type="entry name" value="Motility_Chemotaxis_Reg"/>
</dbReference>